<organism evidence="3 4">
    <name type="scientific">Cereibacter changlensis</name>
    <dbReference type="NCBI Taxonomy" id="402884"/>
    <lineage>
        <taxon>Bacteria</taxon>
        <taxon>Pseudomonadati</taxon>
        <taxon>Pseudomonadota</taxon>
        <taxon>Alphaproteobacteria</taxon>
        <taxon>Rhodobacterales</taxon>
        <taxon>Paracoccaceae</taxon>
        <taxon>Cereibacter</taxon>
    </lineage>
</organism>
<gene>
    <name evidence="3" type="ORF">FAZ78_21125</name>
</gene>
<dbReference type="RefSeq" id="WP_136794238.1">
    <property type="nucleotide sequence ID" value="NZ_SWAU01000305.1"/>
</dbReference>
<sequence>MNCKINRLSLFSLALCGLASGLPLAVQAQSACVPAAPVTGDSVLCKGMGDGIRNDVLSGVSVTVAAGAEITNATEVAFELDGDIVLTNDGVITSGGDHAVQIGDRGTVGNSGRIESAGGDGVNANGEAVITNSGEIIGSDEGVQIEQDSSVVNSGEITGGDRGIDGDDFTGISIRNSGSITGTGSDGLRVGAGASIENSGLITGGDEGIQLEGDGSVVNSGRITGADRGIDGDDFTGLQIRNSGVITGTDSDGLRIGADATVRNSGTITGGDDGVQVGADSLVVNSGTITAFGGEGINGNENGVSVENSGTITALDDGLNLADNAYVLNTGTIISDGPEQDAVDLDSGTVINHGTMLSLAALDGDGIDFDAGATAAGFVLNTGRIEGARGVNADDLDTVSQTVTNYGAITGRNGTAIFLAGGDDVVELGTGSRINGVIDLGEGTDTFRLLSPVQGVFGFGSAPEVFDAGGNPFIVSANELQAVAADPGVMSAGDALAARGLASVLGTVLELAEEAPGFAARLDATGERDEVEGVLRHGFALGDGTVLSVFGGLQSGSADTLPGGVDLDYRMALAGSAASRDLGAGRATLMGFVGASETRFDAAAEVGGRGTAEGMLYGVAGRLSYAAGQLGVAGLDLALSGGIGWHDMDDLSLSTLGDYDARMLRTGFARLELGQSMEMGEGTLRGLVRLTHVSGDGDDFTLRALGGSTSFGADLDSDTILGIGAEYLQPVTGGALSLRLLAEGTDDDMAVGVGIGITF</sequence>
<name>A0A4U0YQC7_9RHOB</name>
<feature type="signal peptide" evidence="2">
    <location>
        <begin position="1"/>
        <end position="28"/>
    </location>
</feature>
<evidence type="ECO:0000256" key="1">
    <source>
        <dbReference type="SAM" id="MobiDB-lite"/>
    </source>
</evidence>
<proteinExistence type="predicted"/>
<evidence type="ECO:0000313" key="3">
    <source>
        <dbReference type="EMBL" id="TKA94662.1"/>
    </source>
</evidence>
<comment type="caution">
    <text evidence="3">The sequence shown here is derived from an EMBL/GenBank/DDBJ whole genome shotgun (WGS) entry which is preliminary data.</text>
</comment>
<dbReference type="AlphaFoldDB" id="A0A4U0YQC7"/>
<dbReference type="Proteomes" id="UP000306340">
    <property type="component" value="Unassembled WGS sequence"/>
</dbReference>
<evidence type="ECO:0000256" key="2">
    <source>
        <dbReference type="SAM" id="SignalP"/>
    </source>
</evidence>
<feature type="region of interest" description="Disordered" evidence="1">
    <location>
        <begin position="150"/>
        <end position="169"/>
    </location>
</feature>
<keyword evidence="2" id="KW-0732">Signal</keyword>
<reference evidence="3 4" key="1">
    <citation type="submission" date="2019-04" db="EMBL/GenBank/DDBJ databases">
        <title>Crypto-aerobic microbial life in anoxic (sulfidic) marine sediments.</title>
        <authorList>
            <person name="Bhattacharya S."/>
            <person name="Roy C."/>
            <person name="Mondal N."/>
            <person name="Sarkar J."/>
            <person name="Mandal S."/>
            <person name="Rameez M.J."/>
            <person name="Ghosh W."/>
        </authorList>
    </citation>
    <scope>NUCLEOTIDE SEQUENCE [LARGE SCALE GENOMIC DNA]</scope>
    <source>
        <strain evidence="3 4">SBBC</strain>
    </source>
</reference>
<feature type="chain" id="PRO_5020694541" evidence="2">
    <location>
        <begin position="29"/>
        <end position="759"/>
    </location>
</feature>
<protein>
    <submittedName>
        <fullName evidence="3">Autotransporter outer membrane beta-barrel domain-containing protein</fullName>
    </submittedName>
</protein>
<evidence type="ECO:0000313" key="4">
    <source>
        <dbReference type="Proteomes" id="UP000306340"/>
    </source>
</evidence>
<accession>A0A4U0YQC7</accession>
<dbReference type="EMBL" id="SWAU01000305">
    <property type="protein sequence ID" value="TKA94662.1"/>
    <property type="molecule type" value="Genomic_DNA"/>
</dbReference>